<dbReference type="Proteomes" id="UP000281170">
    <property type="component" value="Plasmid 5"/>
</dbReference>
<dbReference type="SUPFAM" id="SSF54001">
    <property type="entry name" value="Cysteine proteinases"/>
    <property type="match status" value="1"/>
</dbReference>
<keyword evidence="3" id="KW-0378">Hydrolase</keyword>
<reference evidence="3 5" key="2">
    <citation type="submission" date="2018-12" db="EMBL/GenBank/DDBJ databases">
        <authorList>
            <consortium name="Pathogen Informatics"/>
        </authorList>
    </citation>
    <scope>NUCLEOTIDE SEQUENCE [LARGE SCALE GENOMIC DNA]</scope>
    <source>
        <strain evidence="3 5">NCTC12735</strain>
        <plasmid evidence="5">5</plasmid>
    </source>
</reference>
<dbReference type="InterPro" id="IPR003323">
    <property type="entry name" value="OTU_dom"/>
</dbReference>
<evidence type="ECO:0000313" key="3">
    <source>
        <dbReference type="EMBL" id="VEH81298.1"/>
    </source>
</evidence>
<dbReference type="KEGG" id="ladl:NCTC12735_00066"/>
<name>A0A0W0R0X1_9GAMM</name>
<dbReference type="EMBL" id="LR134414">
    <property type="protein sequence ID" value="VEH81298.1"/>
    <property type="molecule type" value="Genomic_DNA"/>
</dbReference>
<dbReference type="AlphaFoldDB" id="A0A0W0R0X1"/>
<dbReference type="Proteomes" id="UP000054859">
    <property type="component" value="Unassembled WGS sequence"/>
</dbReference>
<organism evidence="2 4">
    <name type="scientific">Legionella adelaidensis</name>
    <dbReference type="NCBI Taxonomy" id="45056"/>
    <lineage>
        <taxon>Bacteria</taxon>
        <taxon>Pseudomonadati</taxon>
        <taxon>Pseudomonadota</taxon>
        <taxon>Gammaproteobacteria</taxon>
        <taxon>Legionellales</taxon>
        <taxon>Legionellaceae</taxon>
        <taxon>Legionella</taxon>
    </lineage>
</organism>
<evidence type="ECO:0000313" key="5">
    <source>
        <dbReference type="Proteomes" id="UP000281170"/>
    </source>
</evidence>
<keyword evidence="3" id="KW-0645">Protease</keyword>
<dbReference type="GO" id="GO:0006508">
    <property type="term" value="P:proteolysis"/>
    <property type="evidence" value="ECO:0007669"/>
    <property type="project" value="UniProtKB-KW"/>
</dbReference>
<accession>A0A0W0R0X1</accession>
<dbReference type="CDD" id="cd22744">
    <property type="entry name" value="OTU"/>
    <property type="match status" value="1"/>
</dbReference>
<sequence>MPTQFTTMQSFFKHPVTGVKSVKEPAKVGAFVNVGGRGDCGFRSVAAGFLDNILARNRVRNDVITKVLNRHFQYFPHHRPQRGTLKGELHTPAEIMQQVINKVTLSELVQTLGYTLRQLAVDEFVVHPNKYRGAFVNDTEATHPAQMRQIHTYIDETAIAALAEVLNTPIEVKVVEAEKELPLKLKYNAEGENPAIVVQLQNHHYVPKVVDVKRFTTVGLQASRAISPVNLANEEPSMEEILKLIASEDKRIHAEFQAHKNRLTTMVSAGELSKKDLLNLYVDGMRNSDYLRGRTKYVGLEHGNQQFFNTLLTAQSEGVVAAKAGSYDRQVVDALIHGIARAISIGQMNTNDVFAQFDQEEAVSAVYR</sequence>
<dbReference type="RefSeq" id="WP_058463095.1">
    <property type="nucleotide sequence ID" value="NZ_CAAAHS010000001.1"/>
</dbReference>
<gene>
    <name evidence="2" type="ORF">Lade_2042</name>
    <name evidence="3" type="ORF">NCTC12735_00066</name>
</gene>
<geneLocation type="plasmid" evidence="3 5">
    <name>5</name>
</geneLocation>
<keyword evidence="3" id="KW-0614">Plasmid</keyword>
<keyword evidence="4" id="KW-1185">Reference proteome</keyword>
<dbReference type="EMBL" id="LNKA01000019">
    <property type="protein sequence ID" value="KTC64748.1"/>
    <property type="molecule type" value="Genomic_DNA"/>
</dbReference>
<evidence type="ECO:0000259" key="1">
    <source>
        <dbReference type="Pfam" id="PF02338"/>
    </source>
</evidence>
<feature type="domain" description="OTU" evidence="1">
    <location>
        <begin position="95"/>
        <end position="200"/>
    </location>
</feature>
<dbReference type="Pfam" id="PF02338">
    <property type="entry name" value="OTU"/>
    <property type="match status" value="1"/>
</dbReference>
<protein>
    <submittedName>
        <fullName evidence="2">Peptidase C65 Otubain</fullName>
    </submittedName>
    <submittedName>
        <fullName evidence="3">Predicted cysteine protease (OTU family)</fullName>
    </submittedName>
</protein>
<proteinExistence type="predicted"/>
<dbReference type="InterPro" id="IPR038765">
    <property type="entry name" value="Papain-like_cys_pep_sf"/>
</dbReference>
<evidence type="ECO:0000313" key="4">
    <source>
        <dbReference type="Proteomes" id="UP000054859"/>
    </source>
</evidence>
<dbReference type="STRING" id="45056.Lade_2042"/>
<dbReference type="Gene3D" id="3.90.70.80">
    <property type="match status" value="1"/>
</dbReference>
<dbReference type="PATRIC" id="fig|45056.6.peg.2110"/>
<evidence type="ECO:0000313" key="2">
    <source>
        <dbReference type="EMBL" id="KTC64748.1"/>
    </source>
</evidence>
<reference evidence="2 4" key="1">
    <citation type="submission" date="2015-11" db="EMBL/GenBank/DDBJ databases">
        <title>Identification of large and diverse effector repertoires of 38 Legionella species.</title>
        <authorList>
            <person name="Burstein D."/>
            <person name="Amaro F."/>
            <person name="Zusman T."/>
            <person name="Lifshitz Z."/>
            <person name="Cohen O."/>
            <person name="Gilbert J.A."/>
            <person name="Pupko T."/>
            <person name="Shuman H.A."/>
            <person name="Segal G."/>
        </authorList>
    </citation>
    <scope>NUCLEOTIDE SEQUENCE [LARGE SCALE GENOMIC DNA]</scope>
    <source>
        <strain evidence="2 4">1762-AUS-E</strain>
    </source>
</reference>
<dbReference type="GO" id="GO:0008233">
    <property type="term" value="F:peptidase activity"/>
    <property type="evidence" value="ECO:0007669"/>
    <property type="project" value="UniProtKB-KW"/>
</dbReference>